<organism evidence="13 14">
    <name type="scientific">Humicola insolens</name>
    <name type="common">Soft-rot fungus</name>
    <dbReference type="NCBI Taxonomy" id="85995"/>
    <lineage>
        <taxon>Eukaryota</taxon>
        <taxon>Fungi</taxon>
        <taxon>Dikarya</taxon>
        <taxon>Ascomycota</taxon>
        <taxon>Pezizomycotina</taxon>
        <taxon>Sordariomycetes</taxon>
        <taxon>Sordariomycetidae</taxon>
        <taxon>Sordariales</taxon>
        <taxon>Chaetomiaceae</taxon>
        <taxon>Mycothermus</taxon>
    </lineage>
</organism>
<dbReference type="Gene3D" id="2.130.10.10">
    <property type="entry name" value="YVTN repeat-like/Quinoprotein amine dehydrogenase"/>
    <property type="match status" value="2"/>
</dbReference>
<keyword evidence="6" id="KW-0378">Hydrolase</keyword>
<dbReference type="PANTHER" id="PTHR46072">
    <property type="entry name" value="AMIDASE-RELATED-RELATED"/>
    <property type="match status" value="1"/>
</dbReference>
<proteinExistence type="inferred from homology"/>
<evidence type="ECO:0000259" key="11">
    <source>
        <dbReference type="Pfam" id="PF01425"/>
    </source>
</evidence>
<feature type="compositionally biased region" description="Polar residues" evidence="10">
    <location>
        <begin position="575"/>
        <end position="584"/>
    </location>
</feature>
<dbReference type="PROSITE" id="PS50082">
    <property type="entry name" value="WD_REPEATS_2"/>
    <property type="match status" value="4"/>
</dbReference>
<feature type="repeat" description="WD" evidence="9">
    <location>
        <begin position="162"/>
        <end position="203"/>
    </location>
</feature>
<feature type="compositionally biased region" description="Low complexity" evidence="10">
    <location>
        <begin position="622"/>
        <end position="638"/>
    </location>
</feature>
<feature type="domain" description="Amidase" evidence="11">
    <location>
        <begin position="845"/>
        <end position="1298"/>
    </location>
</feature>
<dbReference type="InterPro" id="IPR023631">
    <property type="entry name" value="Amidase_dom"/>
</dbReference>
<keyword evidence="7" id="KW-0156">Chromatin regulator</keyword>
<comment type="subcellular location">
    <subcellularLocation>
        <location evidence="1">Nucleus</location>
    </subcellularLocation>
</comment>
<dbReference type="InterPro" id="IPR015943">
    <property type="entry name" value="WD40/YVTN_repeat-like_dom_sf"/>
</dbReference>
<evidence type="ECO:0000259" key="12">
    <source>
        <dbReference type="Pfam" id="PF24105"/>
    </source>
</evidence>
<dbReference type="PANTHER" id="PTHR46072:SF10">
    <property type="entry name" value="ACETAMIDASE"/>
    <property type="match status" value="1"/>
</dbReference>
<comment type="similarity">
    <text evidence="2">Belongs to the WD repeat HIR1 family.</text>
</comment>
<feature type="compositionally biased region" description="Basic and acidic residues" evidence="10">
    <location>
        <begin position="203"/>
        <end position="224"/>
    </location>
</feature>
<evidence type="ECO:0000256" key="9">
    <source>
        <dbReference type="PROSITE-ProRule" id="PRU00221"/>
    </source>
</evidence>
<evidence type="ECO:0000313" key="14">
    <source>
        <dbReference type="Proteomes" id="UP001583172"/>
    </source>
</evidence>
<name>A0ABR3VRS1_HUMIN</name>
<feature type="region of interest" description="Disordered" evidence="10">
    <location>
        <begin position="573"/>
        <end position="638"/>
    </location>
</feature>
<dbReference type="SMART" id="SM00320">
    <property type="entry name" value="WD40"/>
    <property type="match status" value="5"/>
</dbReference>
<keyword evidence="8" id="KW-0539">Nucleus</keyword>
<gene>
    <name evidence="13" type="ORF">VTJ49DRAFT_37</name>
</gene>
<evidence type="ECO:0000256" key="10">
    <source>
        <dbReference type="SAM" id="MobiDB-lite"/>
    </source>
</evidence>
<evidence type="ECO:0000256" key="7">
    <source>
        <dbReference type="ARBA" id="ARBA00022853"/>
    </source>
</evidence>
<dbReference type="InterPro" id="IPR001680">
    <property type="entry name" value="WD40_rpt"/>
</dbReference>
<dbReference type="InterPro" id="IPR036928">
    <property type="entry name" value="AS_sf"/>
</dbReference>
<feature type="region of interest" description="Disordered" evidence="10">
    <location>
        <begin position="661"/>
        <end position="712"/>
    </location>
</feature>
<keyword evidence="14" id="KW-1185">Reference proteome</keyword>
<feature type="compositionally biased region" description="Pro residues" evidence="10">
    <location>
        <begin position="432"/>
        <end position="455"/>
    </location>
</feature>
<sequence>MKATPLIINWHHDNNNPYPIYSAHFEPGGKGRLATGAGDNNVRLWKLEDGDGGQKVDYLATLAKHTQAVNVVRWAPKGQVLASAGDDGNVILWVRSETHHPAFGSEGLDDKETWRPKHMCRSLGTEIYDLAWSPDASFFIIGSMDNVARIYNAGTGTLVRQIAEHSHYVQGVAWDPMNEYIATQSSDRSVHIYSLKTKDGHYVLHGPDDKPPKLASHTKADLPPRRISSSSPAPPDTSYRSALGAIDSVPGVATGSPVPSAPGTPTSFALPMNQPSIIAHSRRSSFSSSRRSVSPAPSMPLPAVMPIEASPKPHINSSTLGMKNASLYANETLTSFFRRLTFTPDGSLLLTPAGQYQTQHQGEGGKTTYEVTNTVYIYTRGGINKPPIAHLPGHKKPSVAVRCSPVVYTLRQSAPVTKHITIDTSSAEEPIPSLPEPLSKPPSAPSAMDPPPPPNQTEGSAVKTENVENSVQGQGPKSVFALPYRMIYAVATQDSVLLYDTQQHTPICIVSNLHCATFTDLTWSSDGQTLLISSSDGFCSTLTFAPGELGTVYTGELGPPKLGVAAAAAAASSSQNTPVPTPTSLFAPPSPFPNGHRHRDSQSSLTAPSPPTIPASFVSNLPRAASPARSNSNSSVSQAAPPLIAGQVPGITAANSSMVAGVPITTPPETPRGSFTAPPPTTGSKRETAEGEAGGAEGNSQPKRRRLAPTLVSGPFTSGRLQKCSSTTMFLLDYLQHRRDCRLKQAERARLVNSLTAYHGPLTAADKAILTEPIESLVASVHAGTTAPLSILRTYGKLALKAHARTNCLTEILLPSAEEWLARSKPADGGHLSGHSKAHGGGEINLRGPLAGIPVSLKDTIVVGGYDATVGYSSLSHRPAAKDGPMVRLLKDAGAVPYVKTNVPITLLSFESTNDVWGRCTNPHNPAYSPGGSTGGESALLALGGRIGVGSDVAGSVRVPAHFAGCYALRCSTGRWPRMGIATSMPGQEGVPSVYSPMARTMDDLAYFLRAILGKMKPWEYDHTVHPIPWRQSIEDEWSGRPLPKTGGVMPRAKIRVGVLRTDGVVDPSPACLRALDAAADVLRAQGCTVVDITGTTPDLYEGLRLAALLLNSDGCQTYESFRRPGEWLDTGAAQMRRLAGLWAPFRYLYYLWVRCVRRDRVWAGLVRSWGPKSAFEQWKLVSQREAYRAKWFEWWDEQRIDLILAPPNATPAVPHDGMWDAVSSCGYTFLFNLLDYAAGVLPVTKVDKELDKLPSTFSMRKLNGVARGAYKHYDAEKMHGLPVGVQVIGRRLEEEKVISMMKRIDEGLKDKYQHLSLDDLD</sequence>
<feature type="region of interest" description="Disordered" evidence="10">
    <location>
        <begin position="203"/>
        <end position="242"/>
    </location>
</feature>
<evidence type="ECO:0000256" key="3">
    <source>
        <dbReference type="ARBA" id="ARBA00009199"/>
    </source>
</evidence>
<feature type="repeat" description="WD" evidence="9">
    <location>
        <begin position="127"/>
        <end position="161"/>
    </location>
</feature>
<dbReference type="SUPFAM" id="SSF75304">
    <property type="entry name" value="Amidase signature (AS) enzymes"/>
    <property type="match status" value="1"/>
</dbReference>
<dbReference type="PROSITE" id="PS50294">
    <property type="entry name" value="WD_REPEATS_REGION"/>
    <property type="match status" value="2"/>
</dbReference>
<dbReference type="InterPro" id="IPR036322">
    <property type="entry name" value="WD40_repeat_dom_sf"/>
</dbReference>
<dbReference type="SUPFAM" id="SSF50978">
    <property type="entry name" value="WD40 repeat-like"/>
    <property type="match status" value="1"/>
</dbReference>
<evidence type="ECO:0000256" key="8">
    <source>
        <dbReference type="ARBA" id="ARBA00023242"/>
    </source>
</evidence>
<dbReference type="Pfam" id="PF24105">
    <property type="entry name" value="Beta-prop_CAF1B_HIR1"/>
    <property type="match status" value="2"/>
</dbReference>
<reference evidence="13 14" key="1">
    <citation type="journal article" date="2024" name="Commun. Biol.">
        <title>Comparative genomic analysis of thermophilic fungi reveals convergent evolutionary adaptations and gene losses.</title>
        <authorList>
            <person name="Steindorff A.S."/>
            <person name="Aguilar-Pontes M.V."/>
            <person name="Robinson A.J."/>
            <person name="Andreopoulos B."/>
            <person name="LaButti K."/>
            <person name="Kuo A."/>
            <person name="Mondo S."/>
            <person name="Riley R."/>
            <person name="Otillar R."/>
            <person name="Haridas S."/>
            <person name="Lipzen A."/>
            <person name="Grimwood J."/>
            <person name="Schmutz J."/>
            <person name="Clum A."/>
            <person name="Reid I.D."/>
            <person name="Moisan M.C."/>
            <person name="Butler G."/>
            <person name="Nguyen T.T.M."/>
            <person name="Dewar K."/>
            <person name="Conant G."/>
            <person name="Drula E."/>
            <person name="Henrissat B."/>
            <person name="Hansel C."/>
            <person name="Singer S."/>
            <person name="Hutchinson M.I."/>
            <person name="de Vries R.P."/>
            <person name="Natvig D.O."/>
            <person name="Powell A.J."/>
            <person name="Tsang A."/>
            <person name="Grigoriev I.V."/>
        </authorList>
    </citation>
    <scope>NUCLEOTIDE SEQUENCE [LARGE SCALE GENOMIC DNA]</scope>
    <source>
        <strain evidence="13 14">CBS 620.91</strain>
    </source>
</reference>
<keyword evidence="5" id="KW-0677">Repeat</keyword>
<evidence type="ECO:0000256" key="5">
    <source>
        <dbReference type="ARBA" id="ARBA00022737"/>
    </source>
</evidence>
<comment type="caution">
    <text evidence="13">The sequence shown here is derived from an EMBL/GenBank/DDBJ whole genome shotgun (WGS) entry which is preliminary data.</text>
</comment>
<dbReference type="Gene3D" id="3.90.1300.10">
    <property type="entry name" value="Amidase signature (AS) domain"/>
    <property type="match status" value="1"/>
</dbReference>
<dbReference type="EMBL" id="JAZGSY010000001">
    <property type="protein sequence ID" value="KAL1844358.1"/>
    <property type="molecule type" value="Genomic_DNA"/>
</dbReference>
<dbReference type="Pfam" id="PF01425">
    <property type="entry name" value="Amidase"/>
    <property type="match status" value="1"/>
</dbReference>
<feature type="region of interest" description="Disordered" evidence="10">
    <location>
        <begin position="419"/>
        <end position="474"/>
    </location>
</feature>
<feature type="repeat" description="WD" evidence="9">
    <location>
        <begin position="62"/>
        <end position="93"/>
    </location>
</feature>
<evidence type="ECO:0000256" key="2">
    <source>
        <dbReference type="ARBA" id="ARBA00007306"/>
    </source>
</evidence>
<feature type="domain" description="CAF1B/HIR1 beta-propeller" evidence="12">
    <location>
        <begin position="2"/>
        <end position="199"/>
    </location>
</feature>
<evidence type="ECO:0000256" key="4">
    <source>
        <dbReference type="ARBA" id="ARBA00022574"/>
    </source>
</evidence>
<dbReference type="Proteomes" id="UP001583172">
    <property type="component" value="Unassembled WGS sequence"/>
</dbReference>
<feature type="domain" description="CAF1B/HIR1 beta-propeller" evidence="12">
    <location>
        <begin position="312"/>
        <end position="549"/>
    </location>
</feature>
<evidence type="ECO:0000256" key="1">
    <source>
        <dbReference type="ARBA" id="ARBA00004123"/>
    </source>
</evidence>
<accession>A0ABR3VRS1</accession>
<keyword evidence="4 9" id="KW-0853">WD repeat</keyword>
<evidence type="ECO:0000256" key="6">
    <source>
        <dbReference type="ARBA" id="ARBA00022801"/>
    </source>
</evidence>
<comment type="similarity">
    <text evidence="3">Belongs to the amidase family.</text>
</comment>
<dbReference type="InterPro" id="IPR055410">
    <property type="entry name" value="Beta-prop_CAF1B_HIR1"/>
</dbReference>
<protein>
    <submittedName>
        <fullName evidence="13">Uncharacterized protein</fullName>
    </submittedName>
</protein>
<evidence type="ECO:0000313" key="13">
    <source>
        <dbReference type="EMBL" id="KAL1844358.1"/>
    </source>
</evidence>
<feature type="repeat" description="WD" evidence="9">
    <location>
        <begin position="33"/>
        <end position="55"/>
    </location>
</feature>